<proteinExistence type="predicted"/>
<organism evidence="3 4">
    <name type="scientific">Boletus reticuloceps</name>
    <dbReference type="NCBI Taxonomy" id="495285"/>
    <lineage>
        <taxon>Eukaryota</taxon>
        <taxon>Fungi</taxon>
        <taxon>Dikarya</taxon>
        <taxon>Basidiomycota</taxon>
        <taxon>Agaricomycotina</taxon>
        <taxon>Agaricomycetes</taxon>
        <taxon>Agaricomycetidae</taxon>
        <taxon>Boletales</taxon>
        <taxon>Boletineae</taxon>
        <taxon>Boletaceae</taxon>
        <taxon>Boletoideae</taxon>
        <taxon>Boletus</taxon>
    </lineage>
</organism>
<dbReference type="EMBL" id="JAGFBS010000032">
    <property type="protein sequence ID" value="KAG6371781.1"/>
    <property type="molecule type" value="Genomic_DNA"/>
</dbReference>
<sequence>MSIHTLSNIVFDKWSTLAVLSKNAPYIPRPVSDDEHPFPRADGSWGPHEISLLPQVYDPEHPYLGHILVEGHHHFRLPQSICCHRLRDSDFYRYPPLPRRGYIKYSVTSVWRDEVDSYRPWVLELYEELRTPHRSWTCRGHPLHAPPHNFMSYRDAAKYTRALQRFIAEIHAFLIWGNNVLGRSLKESDPPTQCFRGVYVSSLADFNHCSALAVPVFYLTPSAVSDLPDSRWVRLTELNTLCEFRTWTDVHVIGCSRDVVRGHLLHSKPLMFYPPHVDRSDPLAFERAARGYASRLDKQRFDKRILADAATLFKQPPQPSLPRKSKPQESDWRRQTKSIRDHWPEWGCDWDYIWHYHATGDDGLPEYTAPDHPVPSHGAHFAYTIPPIHLLANVLSDEKRAKVCFTWVCIRRIWLLRYQDDRLNHPSHVVVTTNNNTPPSLVHLHTQAWRDVLSGQWWRKHCWPTQSSCDHRVFWRHGGALLLGPSQEELQGEQDDSTSAYYSLVDDLSPLLGLGRRLELKDFDNKDLCNLLVYDLSLLNHKLQFEETDDHVTHIDSMSPHDRHARLEARRDLFRSSWDIPDGSQLRTGRQLFHGMHAFVLFSHRGLASLTATTSIGTRICRPWVSGPLQTSVVGSLHFIVVR</sequence>
<evidence type="ECO:0000313" key="2">
    <source>
        <dbReference type="EMBL" id="KAG6371439.1"/>
    </source>
</evidence>
<feature type="region of interest" description="Disordered" evidence="1">
    <location>
        <begin position="314"/>
        <end position="334"/>
    </location>
</feature>
<protein>
    <submittedName>
        <fullName evidence="3">Uncharacterized protein</fullName>
    </submittedName>
</protein>
<keyword evidence="4" id="KW-1185">Reference proteome</keyword>
<evidence type="ECO:0000256" key="1">
    <source>
        <dbReference type="SAM" id="MobiDB-lite"/>
    </source>
</evidence>
<dbReference type="OrthoDB" id="2645480at2759"/>
<dbReference type="AlphaFoldDB" id="A0A8I3A617"/>
<name>A0A8I3A617_9AGAM</name>
<gene>
    <name evidence="3" type="ORF">JVT61DRAFT_9136</name>
    <name evidence="2" type="ORF">JVT61DRAFT_9459</name>
</gene>
<evidence type="ECO:0000313" key="4">
    <source>
        <dbReference type="Proteomes" id="UP000683000"/>
    </source>
</evidence>
<dbReference type="EMBL" id="JAGFBS010000034">
    <property type="protein sequence ID" value="KAG6371439.1"/>
    <property type="molecule type" value="Genomic_DNA"/>
</dbReference>
<comment type="caution">
    <text evidence="3">The sequence shown here is derived from an EMBL/GenBank/DDBJ whole genome shotgun (WGS) entry which is preliminary data.</text>
</comment>
<reference evidence="3" key="1">
    <citation type="submission" date="2021-03" db="EMBL/GenBank/DDBJ databases">
        <title>Evolutionary innovations through gain and loss of genes in the ectomycorrhizal Boletales.</title>
        <authorList>
            <person name="Wu G."/>
            <person name="Miyauchi S."/>
            <person name="Morin E."/>
            <person name="Yang Z.-L."/>
            <person name="Xu J."/>
            <person name="Martin F.M."/>
        </authorList>
    </citation>
    <scope>NUCLEOTIDE SEQUENCE</scope>
    <source>
        <strain evidence="3">BR01</strain>
    </source>
</reference>
<dbReference type="Proteomes" id="UP000683000">
    <property type="component" value="Unassembled WGS sequence"/>
</dbReference>
<accession>A0A8I3A617</accession>
<evidence type="ECO:0000313" key="3">
    <source>
        <dbReference type="EMBL" id="KAG6371781.1"/>
    </source>
</evidence>